<dbReference type="PROSITE" id="PS00092">
    <property type="entry name" value="N6_MTASE"/>
    <property type="match status" value="1"/>
</dbReference>
<reference evidence="2 3" key="1">
    <citation type="submission" date="2015-09" db="EMBL/GenBank/DDBJ databases">
        <title>Sorangium comparison.</title>
        <authorList>
            <person name="Zaburannyi N."/>
            <person name="Bunk B."/>
            <person name="Overmann J."/>
            <person name="Mueller R."/>
        </authorList>
    </citation>
    <scope>NUCLEOTIDE SEQUENCE [LARGE SCALE GENOMIC DNA]</scope>
    <source>
        <strain evidence="2 3">So ce836</strain>
    </source>
</reference>
<dbReference type="AlphaFoldDB" id="A0A4P2QSM5"/>
<dbReference type="Proteomes" id="UP000295497">
    <property type="component" value="Chromosome"/>
</dbReference>
<dbReference type="CDD" id="cd02440">
    <property type="entry name" value="AdoMet_MTases"/>
    <property type="match status" value="1"/>
</dbReference>
<gene>
    <name evidence="1" type="ORF">SOCE836_053320</name>
    <name evidence="2" type="ORF">SOCE836_053890</name>
</gene>
<dbReference type="RefSeq" id="WP_129576644.1">
    <property type="nucleotide sequence ID" value="NZ_CP012672.1"/>
</dbReference>
<dbReference type="GO" id="GO:0003676">
    <property type="term" value="F:nucleic acid binding"/>
    <property type="evidence" value="ECO:0007669"/>
    <property type="project" value="InterPro"/>
</dbReference>
<proteinExistence type="predicted"/>
<dbReference type="InterPro" id="IPR029063">
    <property type="entry name" value="SAM-dependent_MTases_sf"/>
</dbReference>
<dbReference type="EMBL" id="CP012672">
    <property type="protein sequence ID" value="AUX33235.1"/>
    <property type="molecule type" value="Genomic_DNA"/>
</dbReference>
<protein>
    <submittedName>
        <fullName evidence="2">Uncharacterized protein</fullName>
    </submittedName>
</protein>
<organism evidence="2 3">
    <name type="scientific">Sorangium cellulosum</name>
    <name type="common">Polyangium cellulosum</name>
    <dbReference type="NCBI Taxonomy" id="56"/>
    <lineage>
        <taxon>Bacteria</taxon>
        <taxon>Pseudomonadati</taxon>
        <taxon>Myxococcota</taxon>
        <taxon>Polyangia</taxon>
        <taxon>Polyangiales</taxon>
        <taxon>Polyangiaceae</taxon>
        <taxon>Sorangium</taxon>
    </lineage>
</organism>
<accession>A0A4P2QSM5</accession>
<evidence type="ECO:0000313" key="2">
    <source>
        <dbReference type="EMBL" id="AUX33235.1"/>
    </source>
</evidence>
<evidence type="ECO:0000313" key="3">
    <source>
        <dbReference type="Proteomes" id="UP000295497"/>
    </source>
</evidence>
<evidence type="ECO:0000313" key="1">
    <source>
        <dbReference type="EMBL" id="AUX33178.1"/>
    </source>
</evidence>
<dbReference type="GO" id="GO:0008168">
    <property type="term" value="F:methyltransferase activity"/>
    <property type="evidence" value="ECO:0007669"/>
    <property type="project" value="InterPro"/>
</dbReference>
<dbReference type="GO" id="GO:0032259">
    <property type="term" value="P:methylation"/>
    <property type="evidence" value="ECO:0007669"/>
    <property type="project" value="InterPro"/>
</dbReference>
<name>A0A4P2QSM5_SORCE</name>
<dbReference type="Gene3D" id="3.40.50.150">
    <property type="entry name" value="Vaccinia Virus protein VP39"/>
    <property type="match status" value="1"/>
</dbReference>
<dbReference type="SUPFAM" id="SSF53335">
    <property type="entry name" value="S-adenosyl-L-methionine-dependent methyltransferases"/>
    <property type="match status" value="1"/>
</dbReference>
<dbReference type="InterPro" id="IPR002052">
    <property type="entry name" value="DNA_methylase_N6_adenine_CS"/>
</dbReference>
<sequence>MSATGRGGAALALPGLEDLVGRHPDDFYRTPVDAVWPVLPHLRPPRRVVDPGCGDGVIAECVIKHWPAAEIICVEKDEQRARDASGRLTCPVWSDDYLRRGAVWEPDWADLVIGNPPYSLALEFLRRSLELVAPVGGEVALLLRLGFLEAERYSERDELLEQHRPDVYVLAKRPRFRGPGDGGDSATYGWLVFGRGRGGRCKRLRSPGRAA</sequence>
<dbReference type="EMBL" id="CP012672">
    <property type="protein sequence ID" value="AUX33178.1"/>
    <property type="molecule type" value="Genomic_DNA"/>
</dbReference>